<sequence>MLLSANHLSKKFPTSNQQPFVAVQDVSFTVPTGRVVAFLGPNGAGKTTTIKMLLGLITPTHGTIQVLGHPVARTLGAVGAVLEGSRNIYWRLSPLENFEYWGGLRGIPRKIAQKRGMAYLTTFGLDAKADQPVRALSRGMQQIVAICCALIHQPQLLLLDEPTLGLDLTAAEQIQTIIRQLVADTHLGVLLTTHDMSVAQAIADDVLMIDQGTIVFRGETQSALRGFSSETYALSFAKPLMSPELTQLGRWGTMAPVSPTQVIITLADTHPLSELLEYLGHLPITAIEKQQVDLAALFKHVIRQHQKGATVHVDRREQ</sequence>
<evidence type="ECO:0000256" key="1">
    <source>
        <dbReference type="ARBA" id="ARBA00005417"/>
    </source>
</evidence>
<comment type="caution">
    <text evidence="6">The sequence shown here is derived from an EMBL/GenBank/DDBJ whole genome shotgun (WGS) entry which is preliminary data.</text>
</comment>
<accession>A0A0R1N249</accession>
<dbReference type="PANTHER" id="PTHR42711">
    <property type="entry name" value="ABC TRANSPORTER ATP-BINDING PROTEIN"/>
    <property type="match status" value="1"/>
</dbReference>
<keyword evidence="2" id="KW-0813">Transport</keyword>
<evidence type="ECO:0000313" key="7">
    <source>
        <dbReference type="Proteomes" id="UP000051330"/>
    </source>
</evidence>
<dbReference type="InterPro" id="IPR003593">
    <property type="entry name" value="AAA+_ATPase"/>
</dbReference>
<dbReference type="Pfam" id="PF00005">
    <property type="entry name" value="ABC_tran"/>
    <property type="match status" value="1"/>
</dbReference>
<dbReference type="STRING" id="1423792.FD09_GL001019"/>
<keyword evidence="4 6" id="KW-0067">ATP-binding</keyword>
<dbReference type="AlphaFoldDB" id="A0A0R1N249"/>
<evidence type="ECO:0000256" key="2">
    <source>
        <dbReference type="ARBA" id="ARBA00022448"/>
    </source>
</evidence>
<comment type="similarity">
    <text evidence="1">Belongs to the ABC transporter superfamily.</text>
</comment>
<dbReference type="InterPro" id="IPR027417">
    <property type="entry name" value="P-loop_NTPase"/>
</dbReference>
<dbReference type="PANTHER" id="PTHR42711:SF5">
    <property type="entry name" value="ABC TRANSPORTER ATP-BINDING PROTEIN NATA"/>
    <property type="match status" value="1"/>
</dbReference>
<dbReference type="PATRIC" id="fig|1423792.3.peg.1041"/>
<evidence type="ECO:0000256" key="4">
    <source>
        <dbReference type="ARBA" id="ARBA00022840"/>
    </source>
</evidence>
<protein>
    <submittedName>
        <fullName evidence="6">Abc transporteratp-binding protein</fullName>
    </submittedName>
</protein>
<evidence type="ECO:0000313" key="6">
    <source>
        <dbReference type="EMBL" id="KRL09976.1"/>
    </source>
</evidence>
<dbReference type="RefSeq" id="WP_057822162.1">
    <property type="nucleotide sequence ID" value="NZ_AZEC01000016.1"/>
</dbReference>
<reference evidence="6 7" key="1">
    <citation type="journal article" date="2015" name="Genome Announc.">
        <title>Expanding the biotechnology potential of lactobacilli through comparative genomics of 213 strains and associated genera.</title>
        <authorList>
            <person name="Sun Z."/>
            <person name="Harris H.M."/>
            <person name="McCann A."/>
            <person name="Guo C."/>
            <person name="Argimon S."/>
            <person name="Zhang W."/>
            <person name="Yang X."/>
            <person name="Jeffery I.B."/>
            <person name="Cooney J.C."/>
            <person name="Kagawa T.F."/>
            <person name="Liu W."/>
            <person name="Song Y."/>
            <person name="Salvetti E."/>
            <person name="Wrobel A."/>
            <person name="Rasinkangas P."/>
            <person name="Parkhill J."/>
            <person name="Rea M.C."/>
            <person name="O'Sullivan O."/>
            <person name="Ritari J."/>
            <person name="Douillard F.P."/>
            <person name="Paul Ross R."/>
            <person name="Yang R."/>
            <person name="Briner A.E."/>
            <person name="Felis G.E."/>
            <person name="de Vos W.M."/>
            <person name="Barrangou R."/>
            <person name="Klaenhammer T.R."/>
            <person name="Caufield P.W."/>
            <person name="Cui Y."/>
            <person name="Zhang H."/>
            <person name="O'Toole P.W."/>
        </authorList>
    </citation>
    <scope>NUCLEOTIDE SEQUENCE [LARGE SCALE GENOMIC DNA]</scope>
    <source>
        <strain evidence="6 7">DSM 12744</strain>
    </source>
</reference>
<dbReference type="InterPro" id="IPR050763">
    <property type="entry name" value="ABC_transporter_ATP-binding"/>
</dbReference>
<dbReference type="Gene3D" id="3.40.50.300">
    <property type="entry name" value="P-loop containing nucleotide triphosphate hydrolases"/>
    <property type="match status" value="1"/>
</dbReference>
<dbReference type="EMBL" id="AZEC01000016">
    <property type="protein sequence ID" value="KRL09976.1"/>
    <property type="molecule type" value="Genomic_DNA"/>
</dbReference>
<dbReference type="PROSITE" id="PS50893">
    <property type="entry name" value="ABC_TRANSPORTER_2"/>
    <property type="match status" value="1"/>
</dbReference>
<dbReference type="InterPro" id="IPR003439">
    <property type="entry name" value="ABC_transporter-like_ATP-bd"/>
</dbReference>
<gene>
    <name evidence="6" type="ORF">FD09_GL001019</name>
</gene>
<feature type="domain" description="ABC transporter" evidence="5">
    <location>
        <begin position="3"/>
        <end position="236"/>
    </location>
</feature>
<keyword evidence="3" id="KW-0547">Nucleotide-binding</keyword>
<organism evidence="6 7">
    <name type="scientific">Schleiferilactobacillus perolens DSM 12744</name>
    <dbReference type="NCBI Taxonomy" id="1423792"/>
    <lineage>
        <taxon>Bacteria</taxon>
        <taxon>Bacillati</taxon>
        <taxon>Bacillota</taxon>
        <taxon>Bacilli</taxon>
        <taxon>Lactobacillales</taxon>
        <taxon>Lactobacillaceae</taxon>
        <taxon>Schleiferilactobacillus</taxon>
    </lineage>
</organism>
<dbReference type="GO" id="GO:0016887">
    <property type="term" value="F:ATP hydrolysis activity"/>
    <property type="evidence" value="ECO:0007669"/>
    <property type="project" value="InterPro"/>
</dbReference>
<proteinExistence type="inferred from homology"/>
<dbReference type="SUPFAM" id="SSF52540">
    <property type="entry name" value="P-loop containing nucleoside triphosphate hydrolases"/>
    <property type="match status" value="1"/>
</dbReference>
<dbReference type="GO" id="GO:0005524">
    <property type="term" value="F:ATP binding"/>
    <property type="evidence" value="ECO:0007669"/>
    <property type="project" value="UniProtKB-KW"/>
</dbReference>
<dbReference type="CDD" id="cd03230">
    <property type="entry name" value="ABC_DR_subfamily_A"/>
    <property type="match status" value="1"/>
</dbReference>
<dbReference type="Proteomes" id="UP000051330">
    <property type="component" value="Unassembled WGS sequence"/>
</dbReference>
<evidence type="ECO:0000256" key="3">
    <source>
        <dbReference type="ARBA" id="ARBA00022741"/>
    </source>
</evidence>
<keyword evidence="7" id="KW-1185">Reference proteome</keyword>
<dbReference type="SMART" id="SM00382">
    <property type="entry name" value="AAA"/>
    <property type="match status" value="1"/>
</dbReference>
<name>A0A0R1N249_9LACO</name>
<evidence type="ECO:0000259" key="5">
    <source>
        <dbReference type="PROSITE" id="PS50893"/>
    </source>
</evidence>